<evidence type="ECO:0000313" key="2">
    <source>
        <dbReference type="Proteomes" id="UP000189703"/>
    </source>
</evidence>
<evidence type="ECO:0000256" key="1">
    <source>
        <dbReference type="SAM" id="MobiDB-lite"/>
    </source>
</evidence>
<organism evidence="2 3">
    <name type="scientific">Nelumbo nucifera</name>
    <name type="common">Sacred lotus</name>
    <dbReference type="NCBI Taxonomy" id="4432"/>
    <lineage>
        <taxon>Eukaryota</taxon>
        <taxon>Viridiplantae</taxon>
        <taxon>Streptophyta</taxon>
        <taxon>Embryophyta</taxon>
        <taxon>Tracheophyta</taxon>
        <taxon>Spermatophyta</taxon>
        <taxon>Magnoliopsida</taxon>
        <taxon>Proteales</taxon>
        <taxon>Nelumbonaceae</taxon>
        <taxon>Nelumbo</taxon>
    </lineage>
</organism>
<keyword evidence="2" id="KW-1185">Reference proteome</keyword>
<feature type="region of interest" description="Disordered" evidence="1">
    <location>
        <begin position="198"/>
        <end position="225"/>
    </location>
</feature>
<dbReference type="GO" id="GO:0005634">
    <property type="term" value="C:nucleus"/>
    <property type="evidence" value="ECO:0000318"/>
    <property type="project" value="GO_Central"/>
</dbReference>
<dbReference type="KEGG" id="nnu:109115290"/>
<evidence type="ECO:0000313" key="3">
    <source>
        <dbReference type="RefSeq" id="XP_019054682.1"/>
    </source>
</evidence>
<name>A0A1U8Q7V0_NELNU</name>
<dbReference type="GeneID" id="109115290"/>
<dbReference type="GO" id="GO:0007389">
    <property type="term" value="P:pattern specification process"/>
    <property type="evidence" value="ECO:0000318"/>
    <property type="project" value="GO_Central"/>
</dbReference>
<feature type="region of interest" description="Disordered" evidence="1">
    <location>
        <begin position="7"/>
        <end position="26"/>
    </location>
</feature>
<dbReference type="OrthoDB" id="745018at2759"/>
<dbReference type="PANTHER" id="PTHR21677:SF4">
    <property type="entry name" value="TSL-KINASE INTERACTING-LIKE PROTEIN"/>
    <property type="match status" value="1"/>
</dbReference>
<accession>A0A1U8Q7V0</accession>
<dbReference type="InterPro" id="IPR055315">
    <property type="entry name" value="Cramped-like"/>
</dbReference>
<dbReference type="GO" id="GO:0003682">
    <property type="term" value="F:chromatin binding"/>
    <property type="evidence" value="ECO:0000318"/>
    <property type="project" value="GO_Central"/>
</dbReference>
<protein>
    <submittedName>
        <fullName evidence="3">TSL-kinase interacting protein 1-like</fullName>
    </submittedName>
</protein>
<gene>
    <name evidence="3" type="primary">LOC109115290</name>
</gene>
<feature type="compositionally biased region" description="Basic and acidic residues" evidence="1">
    <location>
        <begin position="10"/>
        <end position="19"/>
    </location>
</feature>
<proteinExistence type="predicted"/>
<dbReference type="AlphaFoldDB" id="A0A1U8Q7V0"/>
<sequence length="225" mass="25402">MVFLLGKTDTSLHEKDEHPVPSTPQENFQQLPVKEIGHSKASDNMTTVQIELGQMLQPSRKMKLQLFPIDEGTRIGLEKDGHNPYLELTLSSRKKVGSVLKHLHNKWDTSTVAMGELVLFPYNVRLENLAGYRRWTVKDGDTSSADVYEAIGRPAIFRLRYGWFSDLESKTLQTPFTSSDVLQSEDVQKHCSGIIGTMNRHKQPSEVSGLDQKPCPVRNPLKSTK</sequence>
<dbReference type="InParanoid" id="A0A1U8Q7V0"/>
<dbReference type="RefSeq" id="XP_019054682.1">
    <property type="nucleotide sequence ID" value="XM_019199137.1"/>
</dbReference>
<reference evidence="3" key="1">
    <citation type="submission" date="2025-08" db="UniProtKB">
        <authorList>
            <consortium name="RefSeq"/>
        </authorList>
    </citation>
    <scope>IDENTIFICATION</scope>
</reference>
<dbReference type="PANTHER" id="PTHR21677">
    <property type="entry name" value="CRAMPED PROTEIN"/>
    <property type="match status" value="1"/>
</dbReference>
<dbReference type="Proteomes" id="UP000189703">
    <property type="component" value="Unplaced"/>
</dbReference>